<name>A0A1W1E7N5_9ZZZZ</name>
<dbReference type="InterPro" id="IPR029052">
    <property type="entry name" value="Metallo-depent_PP-like"/>
</dbReference>
<accession>A0A1W1E7N5</accession>
<dbReference type="Pfam" id="PF00149">
    <property type="entry name" value="Metallophos"/>
    <property type="match status" value="1"/>
</dbReference>
<dbReference type="SUPFAM" id="SSF56300">
    <property type="entry name" value="Metallo-dependent phosphatases"/>
    <property type="match status" value="1"/>
</dbReference>
<organism evidence="6">
    <name type="scientific">hydrothermal vent metagenome</name>
    <dbReference type="NCBI Taxonomy" id="652676"/>
    <lineage>
        <taxon>unclassified sequences</taxon>
        <taxon>metagenomes</taxon>
        <taxon>ecological metagenomes</taxon>
    </lineage>
</organism>
<dbReference type="PANTHER" id="PTHR42988">
    <property type="entry name" value="PHOSPHOHYDROLASE"/>
    <property type="match status" value="1"/>
</dbReference>
<dbReference type="GO" id="GO:0016787">
    <property type="term" value="F:hydrolase activity"/>
    <property type="evidence" value="ECO:0007669"/>
    <property type="project" value="UniProtKB-KW"/>
</dbReference>
<feature type="domain" description="Calcineurin-like phosphoesterase" evidence="5">
    <location>
        <begin position="7"/>
        <end position="241"/>
    </location>
</feature>
<dbReference type="Gene3D" id="3.60.21.10">
    <property type="match status" value="1"/>
</dbReference>
<evidence type="ECO:0000256" key="4">
    <source>
        <dbReference type="ARBA" id="ARBA00025742"/>
    </source>
</evidence>
<dbReference type="InterPro" id="IPR050884">
    <property type="entry name" value="CNP_phosphodiesterase-III"/>
</dbReference>
<gene>
    <name evidence="6" type="ORF">MNB_SV-4-958</name>
</gene>
<reference evidence="6" key="1">
    <citation type="submission" date="2016-10" db="EMBL/GenBank/DDBJ databases">
        <authorList>
            <person name="de Groot N.N."/>
        </authorList>
    </citation>
    <scope>NUCLEOTIDE SEQUENCE</scope>
</reference>
<dbReference type="AlphaFoldDB" id="A0A1W1E7N5"/>
<evidence type="ECO:0000256" key="2">
    <source>
        <dbReference type="ARBA" id="ARBA00022801"/>
    </source>
</evidence>
<protein>
    <submittedName>
        <fullName evidence="6">Putative phosphohydrolases, Icc family</fullName>
    </submittedName>
</protein>
<proteinExistence type="inferred from homology"/>
<comment type="similarity">
    <text evidence="4">Belongs to the cyclic nucleotide phosphodiesterase class-III family.</text>
</comment>
<dbReference type="EMBL" id="FPIB01000003">
    <property type="protein sequence ID" value="SFV89776.1"/>
    <property type="molecule type" value="Genomic_DNA"/>
</dbReference>
<keyword evidence="2 6" id="KW-0378">Hydrolase</keyword>
<evidence type="ECO:0000259" key="5">
    <source>
        <dbReference type="Pfam" id="PF00149"/>
    </source>
</evidence>
<dbReference type="PANTHER" id="PTHR42988:SF2">
    <property type="entry name" value="CYCLIC NUCLEOTIDE PHOSPHODIESTERASE CBUA0032-RELATED"/>
    <property type="match status" value="1"/>
</dbReference>
<evidence type="ECO:0000256" key="3">
    <source>
        <dbReference type="ARBA" id="ARBA00023004"/>
    </source>
</evidence>
<keyword evidence="1" id="KW-0479">Metal-binding</keyword>
<dbReference type="GO" id="GO:0046872">
    <property type="term" value="F:metal ion binding"/>
    <property type="evidence" value="ECO:0007669"/>
    <property type="project" value="UniProtKB-KW"/>
</dbReference>
<evidence type="ECO:0000256" key="1">
    <source>
        <dbReference type="ARBA" id="ARBA00022723"/>
    </source>
</evidence>
<sequence>MNRPLCILHFSDIHVSALVRHMGWKKWFSKRGIGAVNLLRGRAKYFDDVEEKMRAMVRFKEENEIDIVINTGDYTALGLEHELELARELMAPLMNPPQRYLTVPGNHDIYVHEGNSHYRFAAYFCSVLQNDLPEYCRGGHFPLVRLIGEDTAVIALNSAKPNPWPWRSDGHIPTVQLEAFSQMLEDPRLKDRFLFVITHYAPRLADKKPDKKLHGLHNADDFLKVCSCIKKGAILFGHVHKTYRVDVPETNIPLFCAGSATMQGHEGAWVYRLEEGVLEAKRLYWNGEAYSFDAVCKL</sequence>
<dbReference type="InterPro" id="IPR004843">
    <property type="entry name" value="Calcineurin-like_PHP"/>
</dbReference>
<keyword evidence="3" id="KW-0408">Iron</keyword>
<evidence type="ECO:0000313" key="6">
    <source>
        <dbReference type="EMBL" id="SFV89776.1"/>
    </source>
</evidence>